<dbReference type="AlphaFoldDB" id="A0A9W8QZ48"/>
<dbReference type="PANTHER" id="PTHR30468">
    <property type="entry name" value="ALPHA-KETOGLUTARATE-DEPENDENT SULFONATE DIOXYGENASE"/>
    <property type="match status" value="1"/>
</dbReference>
<keyword evidence="9" id="KW-1185">Reference proteome</keyword>
<dbReference type="EMBL" id="JAOQAV010000049">
    <property type="protein sequence ID" value="KAJ4180297.1"/>
    <property type="molecule type" value="Genomic_DNA"/>
</dbReference>
<dbReference type="PANTHER" id="PTHR30468:SF28">
    <property type="entry name" value="ALPHA-KETOGLUTARATE-DEPENDENT TAURINE DIOXYGENASE (AFU_ORTHOLOGUE AFUA_8G02210)-RELATED"/>
    <property type="match status" value="1"/>
</dbReference>
<evidence type="ECO:0000256" key="5">
    <source>
        <dbReference type="ARBA" id="ARBA00023002"/>
    </source>
</evidence>
<evidence type="ECO:0000313" key="8">
    <source>
        <dbReference type="EMBL" id="KAJ4180297.1"/>
    </source>
</evidence>
<comment type="similarity">
    <text evidence="2">Belongs to the TfdA dioxygenase family.</text>
</comment>
<dbReference type="InterPro" id="IPR042098">
    <property type="entry name" value="TauD-like_sf"/>
</dbReference>
<keyword evidence="3" id="KW-0479">Metal-binding</keyword>
<dbReference type="InterPro" id="IPR003819">
    <property type="entry name" value="TauD/TfdA-like"/>
</dbReference>
<keyword evidence="5" id="KW-0560">Oxidoreductase</keyword>
<evidence type="ECO:0000313" key="9">
    <source>
        <dbReference type="Proteomes" id="UP001152087"/>
    </source>
</evidence>
<sequence>MSTTTTQTSGSTTTVKLAFDTTLHNKYKYGAYLPVYDETTTFPPLQSFEFNDRGLVANKAKSNLFPEGNSEVQVSKITPVIGTEIRGLQLSQLNDLQKDELALLIAERGVVVFRDQDFKDIGIQKQKEFGRYFGPLHIHVRDTNQLERTSRTIWSFTTSILAQITNTGMRASLTSCPP</sequence>
<keyword evidence="4" id="KW-0223">Dioxygenase</keyword>
<evidence type="ECO:0000256" key="6">
    <source>
        <dbReference type="ARBA" id="ARBA00023004"/>
    </source>
</evidence>
<accession>A0A9W8QZ48</accession>
<dbReference type="GO" id="GO:0046872">
    <property type="term" value="F:metal ion binding"/>
    <property type="evidence" value="ECO:0007669"/>
    <property type="project" value="UniProtKB-KW"/>
</dbReference>
<gene>
    <name evidence="8" type="ORF">NW755_011786</name>
</gene>
<dbReference type="SUPFAM" id="SSF51197">
    <property type="entry name" value="Clavaminate synthase-like"/>
    <property type="match status" value="1"/>
</dbReference>
<evidence type="ECO:0000259" key="7">
    <source>
        <dbReference type="Pfam" id="PF02668"/>
    </source>
</evidence>
<evidence type="ECO:0000256" key="3">
    <source>
        <dbReference type="ARBA" id="ARBA00022723"/>
    </source>
</evidence>
<feature type="domain" description="TauD/TfdA-like" evidence="7">
    <location>
        <begin position="74"/>
        <end position="148"/>
    </location>
</feature>
<reference evidence="8" key="1">
    <citation type="submission" date="2022-09" db="EMBL/GenBank/DDBJ databases">
        <title>Fusarium specimens isolated from Avocado Roots.</title>
        <authorList>
            <person name="Stajich J."/>
            <person name="Roper C."/>
            <person name="Heimlech-Rivalta G."/>
        </authorList>
    </citation>
    <scope>NUCLEOTIDE SEQUENCE</scope>
    <source>
        <strain evidence="8">A02</strain>
    </source>
</reference>
<comment type="caution">
    <text evidence="8">The sequence shown here is derived from an EMBL/GenBank/DDBJ whole genome shotgun (WGS) entry which is preliminary data.</text>
</comment>
<keyword evidence="6" id="KW-0408">Iron</keyword>
<evidence type="ECO:0000256" key="1">
    <source>
        <dbReference type="ARBA" id="ARBA00001954"/>
    </source>
</evidence>
<dbReference type="GO" id="GO:0016706">
    <property type="term" value="F:2-oxoglutarate-dependent dioxygenase activity"/>
    <property type="evidence" value="ECO:0007669"/>
    <property type="project" value="TreeGrafter"/>
</dbReference>
<proteinExistence type="inferred from homology"/>
<comment type="cofactor">
    <cofactor evidence="1">
        <name>Fe(2+)</name>
        <dbReference type="ChEBI" id="CHEBI:29033"/>
    </cofactor>
</comment>
<organism evidence="8 9">
    <name type="scientific">Fusarium falciforme</name>
    <dbReference type="NCBI Taxonomy" id="195108"/>
    <lineage>
        <taxon>Eukaryota</taxon>
        <taxon>Fungi</taxon>
        <taxon>Dikarya</taxon>
        <taxon>Ascomycota</taxon>
        <taxon>Pezizomycotina</taxon>
        <taxon>Sordariomycetes</taxon>
        <taxon>Hypocreomycetidae</taxon>
        <taxon>Hypocreales</taxon>
        <taxon>Nectriaceae</taxon>
        <taxon>Fusarium</taxon>
        <taxon>Fusarium solani species complex</taxon>
    </lineage>
</organism>
<protein>
    <recommendedName>
        <fullName evidence="7">TauD/TfdA-like domain-containing protein</fullName>
    </recommendedName>
</protein>
<evidence type="ECO:0000256" key="4">
    <source>
        <dbReference type="ARBA" id="ARBA00022964"/>
    </source>
</evidence>
<dbReference type="Proteomes" id="UP001152087">
    <property type="component" value="Unassembled WGS sequence"/>
</dbReference>
<dbReference type="Pfam" id="PF02668">
    <property type="entry name" value="TauD"/>
    <property type="match status" value="1"/>
</dbReference>
<dbReference type="Gene3D" id="3.60.130.10">
    <property type="entry name" value="Clavaminate synthase-like"/>
    <property type="match status" value="1"/>
</dbReference>
<name>A0A9W8QZ48_9HYPO</name>
<dbReference type="InterPro" id="IPR051323">
    <property type="entry name" value="AtsK-like"/>
</dbReference>
<evidence type="ECO:0000256" key="2">
    <source>
        <dbReference type="ARBA" id="ARBA00005896"/>
    </source>
</evidence>
<dbReference type="GO" id="GO:0005737">
    <property type="term" value="C:cytoplasm"/>
    <property type="evidence" value="ECO:0007669"/>
    <property type="project" value="TreeGrafter"/>
</dbReference>